<dbReference type="InterPro" id="IPR032623">
    <property type="entry name" value="FecR_N"/>
</dbReference>
<feature type="domain" description="FecR N-terminal" evidence="2">
    <location>
        <begin position="12"/>
        <end position="50"/>
    </location>
</feature>
<evidence type="ECO:0000259" key="1">
    <source>
        <dbReference type="Pfam" id="PF04773"/>
    </source>
</evidence>
<comment type="caution">
    <text evidence="3">The sequence shown here is derived from an EMBL/GenBank/DDBJ whole genome shotgun (WGS) entry which is preliminary data.</text>
</comment>
<evidence type="ECO:0000313" key="4">
    <source>
        <dbReference type="Proteomes" id="UP001375382"/>
    </source>
</evidence>
<dbReference type="Proteomes" id="UP001375382">
    <property type="component" value="Unassembled WGS sequence"/>
</dbReference>
<dbReference type="PIRSF" id="PIRSF018266">
    <property type="entry name" value="FecR"/>
    <property type="match status" value="1"/>
</dbReference>
<keyword evidence="4" id="KW-1185">Reference proteome</keyword>
<organism evidence="3 4">
    <name type="scientific">Rheinheimera muenzenbergensis</name>
    <dbReference type="NCBI Taxonomy" id="1193628"/>
    <lineage>
        <taxon>Bacteria</taxon>
        <taxon>Pseudomonadati</taxon>
        <taxon>Pseudomonadota</taxon>
        <taxon>Gammaproteobacteria</taxon>
        <taxon>Chromatiales</taxon>
        <taxon>Chromatiaceae</taxon>
        <taxon>Rheinheimera</taxon>
    </lineage>
</organism>
<sequence length="324" mass="36291">MTNADAVSLKSAAYWFVELQEHPVSLQTRERFEQWLQQPQNRAAWEKVLQMHQTFEQLQQHQQQHPELDKLLQQPALSRRTALKCLAVFGTSFLSYMLARTPWSKSQWYAVTADHAAAIGQTQTVHLSEYLQLWLNTNSAIDSTLSGSQTRLDLLQGEIFLHLQSGSGRADLLLTSTFEQQSIQIASRGCQLNVYNYGQGCRLSLYEGEALISFAQQSQLLSGAEEITLTSNGFGDTKPVASLPDWREGKLVASGMRLTQFCAELNRYRRGIISVAEDAQNLLIDGVFPAFAADTALDMLANSLPVKINHFGPWWVQVSLARSA</sequence>
<dbReference type="Pfam" id="PF16220">
    <property type="entry name" value="DUF4880"/>
    <property type="match status" value="1"/>
</dbReference>
<dbReference type="PANTHER" id="PTHR30273">
    <property type="entry name" value="PERIPLASMIC SIGNAL SENSOR AND SIGMA FACTOR ACTIVATOR FECR-RELATED"/>
    <property type="match status" value="1"/>
</dbReference>
<dbReference type="InterPro" id="IPR006860">
    <property type="entry name" value="FecR"/>
</dbReference>
<dbReference type="Gene3D" id="2.60.120.1440">
    <property type="match status" value="1"/>
</dbReference>
<dbReference type="RefSeq" id="WP_335734758.1">
    <property type="nucleotide sequence ID" value="NZ_JALAAR010000002.1"/>
</dbReference>
<accession>A0ABU8C362</accession>
<dbReference type="EMBL" id="JALAAR010000002">
    <property type="protein sequence ID" value="MEH8016346.1"/>
    <property type="molecule type" value="Genomic_DNA"/>
</dbReference>
<reference evidence="3 4" key="1">
    <citation type="journal article" date="2023" name="Ecotoxicol. Environ. Saf.">
        <title>Mercury remediation potential of mercury-resistant strain Rheinheimera metallidurans sp. nov. isolated from a municipal waste dumping site.</title>
        <authorList>
            <person name="Yadav V."/>
            <person name="Manjhi A."/>
            <person name="Vadakedath N."/>
        </authorList>
    </citation>
    <scope>NUCLEOTIDE SEQUENCE [LARGE SCALE GENOMIC DNA]</scope>
    <source>
        <strain evidence="3 4">E-49</strain>
    </source>
</reference>
<gene>
    <name evidence="3" type="ORF">MN202_03820</name>
</gene>
<dbReference type="PANTHER" id="PTHR30273:SF2">
    <property type="entry name" value="PROTEIN FECR"/>
    <property type="match status" value="1"/>
</dbReference>
<name>A0ABU8C362_9GAMM</name>
<protein>
    <submittedName>
        <fullName evidence="3">DUF4880 domain-containing protein</fullName>
    </submittedName>
</protein>
<feature type="domain" description="FecR protein" evidence="1">
    <location>
        <begin position="119"/>
        <end position="210"/>
    </location>
</feature>
<dbReference type="Pfam" id="PF04773">
    <property type="entry name" value="FecR"/>
    <property type="match status" value="1"/>
</dbReference>
<evidence type="ECO:0000313" key="3">
    <source>
        <dbReference type="EMBL" id="MEH8016346.1"/>
    </source>
</evidence>
<evidence type="ECO:0000259" key="2">
    <source>
        <dbReference type="Pfam" id="PF16220"/>
    </source>
</evidence>
<proteinExistence type="predicted"/>
<dbReference type="InterPro" id="IPR012373">
    <property type="entry name" value="Ferrdict_sens_TM"/>
</dbReference>